<dbReference type="Gene3D" id="3.10.20.90">
    <property type="entry name" value="Phosphatidylinositol 3-kinase Catalytic Subunit, Chain A, domain 1"/>
    <property type="match status" value="1"/>
</dbReference>
<dbReference type="SUPFAM" id="SSF57850">
    <property type="entry name" value="RING/U-box"/>
    <property type="match status" value="1"/>
</dbReference>
<dbReference type="InterPro" id="IPR013083">
    <property type="entry name" value="Znf_RING/FYVE/PHD"/>
</dbReference>
<dbReference type="GO" id="GO:0005829">
    <property type="term" value="C:cytosol"/>
    <property type="evidence" value="ECO:0007669"/>
    <property type="project" value="EnsemblFungi"/>
</dbReference>
<evidence type="ECO:0000256" key="2">
    <source>
        <dbReference type="ARBA" id="ARBA00022723"/>
    </source>
</evidence>
<dbReference type="PROSITE" id="PS50158">
    <property type="entry name" value="ZF_CCHC"/>
    <property type="match status" value="1"/>
</dbReference>
<comment type="subcellular location">
    <subcellularLocation>
        <location evidence="1">Nucleus</location>
    </subcellularLocation>
</comment>
<name>G8JS78_ERECY</name>
<proteinExistence type="predicted"/>
<evidence type="ECO:0000256" key="6">
    <source>
        <dbReference type="PROSITE-ProRule" id="PRU00047"/>
    </source>
</evidence>
<dbReference type="KEGG" id="erc:Ecym_4567"/>
<dbReference type="OMA" id="NVPDHEP"/>
<protein>
    <recommendedName>
        <fullName evidence="12">DWNN domain-containing protein</fullName>
    </recommendedName>
</protein>
<sequence length="489" mass="52467">MSSTIFYRFRSQKDTSRVLFDGTGITVFDLKRDIIQENKLGDGSGFRLLIYNPDTMEEYEDDAAVISRSSMVIVKRSPATHGTAGNASRYVMGKPRVLTRPGGGGSTFGGGYGGPSGNVSGSGSGMGNGAGGTEEERIARMFANQENQWQETQQAMSVAVPVFRSHGGGPGGGGGQHHQDDGPPPPGYMCYRCGGKDHWIKNCPTNSDPNFEGKRIRRTTGIPKKFLKSVEIDPMTMTPEEMAEKKIMVTDDGKFVVQVADQHSWEDYQRKQQQQKIAVREQDAVWLPNRFKDLPAELKCPLTGGLIRGPVKTERCCKKVVSEVPMEDALLESDFVCPLCGAGDILLDSLVPDEATSKQIEQFLETHKAKRAADSASGPVAIDSTVVGTAPGAAAGTAAATELGNGEHGGVGDEPSNKKAKIPSMPLPPFGMPFMFPMPFMPPVSGTKDNSNTTKNTSTSTSSTNTNANTNSNNNSNSENNKNNKNSKS</sequence>
<feature type="compositionally biased region" description="Low complexity" evidence="7">
    <location>
        <begin position="447"/>
        <end position="489"/>
    </location>
</feature>
<dbReference type="GO" id="GO:0006369">
    <property type="term" value="P:termination of RNA polymerase II transcription"/>
    <property type="evidence" value="ECO:0007669"/>
    <property type="project" value="EnsemblFungi"/>
</dbReference>
<dbReference type="FunFam" id="4.10.60.10:FF:000005">
    <property type="entry name" value="E3 ubiquitin-protein ligase RBBP6"/>
    <property type="match status" value="1"/>
</dbReference>
<dbReference type="PANTHER" id="PTHR15439">
    <property type="entry name" value="RETINOBLASTOMA-BINDING PROTEIN 6"/>
    <property type="match status" value="1"/>
</dbReference>
<dbReference type="GeneID" id="11472836"/>
<dbReference type="InterPro" id="IPR033489">
    <property type="entry name" value="RBBP6"/>
</dbReference>
<dbReference type="PROSITE" id="PS51282">
    <property type="entry name" value="DWNN"/>
    <property type="match status" value="1"/>
</dbReference>
<keyword evidence="4" id="KW-0862">Zinc</keyword>
<dbReference type="GO" id="GO:0006511">
    <property type="term" value="P:ubiquitin-dependent protein catabolic process"/>
    <property type="evidence" value="ECO:0007669"/>
    <property type="project" value="TreeGrafter"/>
</dbReference>
<feature type="region of interest" description="Disordered" evidence="7">
    <location>
        <begin position="441"/>
        <end position="489"/>
    </location>
</feature>
<feature type="region of interest" description="Disordered" evidence="7">
    <location>
        <begin position="162"/>
        <end position="183"/>
    </location>
</feature>
<dbReference type="SMART" id="SM00343">
    <property type="entry name" value="ZnF_C2HC"/>
    <property type="match status" value="1"/>
</dbReference>
<evidence type="ECO:0000256" key="5">
    <source>
        <dbReference type="ARBA" id="ARBA00023242"/>
    </source>
</evidence>
<evidence type="ECO:0000259" key="9">
    <source>
        <dbReference type="PROSITE" id="PS51282"/>
    </source>
</evidence>
<dbReference type="InterPro" id="IPR014891">
    <property type="entry name" value="DWNN_domain"/>
</dbReference>
<dbReference type="Pfam" id="PF13696">
    <property type="entry name" value="zf-CCHC_2"/>
    <property type="match status" value="1"/>
</dbReference>
<dbReference type="SMART" id="SM01180">
    <property type="entry name" value="DWNN"/>
    <property type="match status" value="1"/>
</dbReference>
<dbReference type="SUPFAM" id="SSF57756">
    <property type="entry name" value="Retrovirus zinc finger-like domains"/>
    <property type="match status" value="1"/>
</dbReference>
<dbReference type="Proteomes" id="UP000006790">
    <property type="component" value="Chromosome 4"/>
</dbReference>
<dbReference type="STRING" id="931890.G8JS78"/>
<dbReference type="GO" id="GO:0008270">
    <property type="term" value="F:zinc ion binding"/>
    <property type="evidence" value="ECO:0007669"/>
    <property type="project" value="UniProtKB-KW"/>
</dbReference>
<dbReference type="GO" id="GO:0061630">
    <property type="term" value="F:ubiquitin protein ligase activity"/>
    <property type="evidence" value="ECO:0007669"/>
    <property type="project" value="EnsemblFungi"/>
</dbReference>
<keyword evidence="11" id="KW-1185">Reference proteome</keyword>
<gene>
    <name evidence="10" type="ordered locus">Ecym_4567</name>
</gene>
<feature type="domain" description="CCHC-type" evidence="8">
    <location>
        <begin position="190"/>
        <end position="204"/>
    </location>
</feature>
<keyword evidence="5" id="KW-0539">Nucleus</keyword>
<dbReference type="Gene3D" id="3.30.40.10">
    <property type="entry name" value="Zinc/RING finger domain, C3HC4 (zinc finger)"/>
    <property type="match status" value="1"/>
</dbReference>
<evidence type="ECO:0008006" key="12">
    <source>
        <dbReference type="Google" id="ProtNLM"/>
    </source>
</evidence>
<dbReference type="eggNOG" id="KOG0314">
    <property type="taxonomic scope" value="Eukaryota"/>
</dbReference>
<dbReference type="Pfam" id="PF08783">
    <property type="entry name" value="DWNN"/>
    <property type="match status" value="1"/>
</dbReference>
<dbReference type="Gene3D" id="4.10.60.10">
    <property type="entry name" value="Zinc finger, CCHC-type"/>
    <property type="match status" value="1"/>
</dbReference>
<evidence type="ECO:0000313" key="11">
    <source>
        <dbReference type="Proteomes" id="UP000006790"/>
    </source>
</evidence>
<dbReference type="InterPro" id="IPR036875">
    <property type="entry name" value="Znf_CCHC_sf"/>
</dbReference>
<evidence type="ECO:0000256" key="3">
    <source>
        <dbReference type="ARBA" id="ARBA00022771"/>
    </source>
</evidence>
<evidence type="ECO:0000259" key="8">
    <source>
        <dbReference type="PROSITE" id="PS50158"/>
    </source>
</evidence>
<dbReference type="RefSeq" id="XP_003646417.1">
    <property type="nucleotide sequence ID" value="XM_003646369.1"/>
</dbReference>
<evidence type="ECO:0000256" key="4">
    <source>
        <dbReference type="ARBA" id="ARBA00022833"/>
    </source>
</evidence>
<feature type="compositionally biased region" description="Gly residues" evidence="7">
    <location>
        <begin position="166"/>
        <end position="176"/>
    </location>
</feature>
<feature type="domain" description="DWNN" evidence="9">
    <location>
        <begin position="5"/>
        <end position="78"/>
    </location>
</feature>
<keyword evidence="2" id="KW-0479">Metal-binding</keyword>
<feature type="region of interest" description="Disordered" evidence="7">
    <location>
        <begin position="402"/>
        <end position="425"/>
    </location>
</feature>
<dbReference type="HOGENOM" id="CLU_019105_0_0_1"/>
<evidence type="ECO:0000313" key="10">
    <source>
        <dbReference type="EMBL" id="AET39600.1"/>
    </source>
</evidence>
<accession>G8JS78</accession>
<keyword evidence="3 6" id="KW-0863">Zinc-finger</keyword>
<dbReference type="InterPro" id="IPR001878">
    <property type="entry name" value="Znf_CCHC"/>
</dbReference>
<dbReference type="InParanoid" id="G8JS78"/>
<dbReference type="OrthoDB" id="106784at2759"/>
<dbReference type="PANTHER" id="PTHR15439:SF0">
    <property type="entry name" value="CELL DIVISION CYCLE AND APOPTOSIS REGULATOR PROTEIN 1-RELATED"/>
    <property type="match status" value="1"/>
</dbReference>
<dbReference type="GO" id="GO:0006397">
    <property type="term" value="P:mRNA processing"/>
    <property type="evidence" value="ECO:0007669"/>
    <property type="project" value="InterPro"/>
</dbReference>
<evidence type="ECO:0000256" key="1">
    <source>
        <dbReference type="ARBA" id="ARBA00004123"/>
    </source>
</evidence>
<evidence type="ECO:0000256" key="7">
    <source>
        <dbReference type="SAM" id="MobiDB-lite"/>
    </source>
</evidence>
<feature type="region of interest" description="Disordered" evidence="7">
    <location>
        <begin position="101"/>
        <end position="132"/>
    </location>
</feature>
<reference evidence="11" key="1">
    <citation type="journal article" date="2012" name="G3 (Bethesda)">
        <title>Pichia sorbitophila, an interspecies yeast hybrid reveals early steps of genome resolution following polyploidization.</title>
        <authorList>
            <person name="Leh Louis V."/>
            <person name="Despons L."/>
            <person name="Friedrich A."/>
            <person name="Martin T."/>
            <person name="Durrens P."/>
            <person name="Casaregola S."/>
            <person name="Neuveglise C."/>
            <person name="Fairhead C."/>
            <person name="Marck C."/>
            <person name="Cruz J.A."/>
            <person name="Straub M.L."/>
            <person name="Kugler V."/>
            <person name="Sacerdot C."/>
            <person name="Uzunov Z."/>
            <person name="Thierry A."/>
            <person name="Weiss S."/>
            <person name="Bleykasten C."/>
            <person name="De Montigny J."/>
            <person name="Jacques N."/>
            <person name="Jung P."/>
            <person name="Lemaire M."/>
            <person name="Mallet S."/>
            <person name="Morel G."/>
            <person name="Richard G.F."/>
            <person name="Sarkar A."/>
            <person name="Savel G."/>
            <person name="Schacherer J."/>
            <person name="Seret M.L."/>
            <person name="Talla E."/>
            <person name="Samson G."/>
            <person name="Jubin C."/>
            <person name="Poulain J."/>
            <person name="Vacherie B."/>
            <person name="Barbe V."/>
            <person name="Pelletier E."/>
            <person name="Sherman D.J."/>
            <person name="Westhof E."/>
            <person name="Weissenbach J."/>
            <person name="Baret P.V."/>
            <person name="Wincker P."/>
            <person name="Gaillardin C."/>
            <person name="Dujon B."/>
            <person name="Souciet J.L."/>
        </authorList>
    </citation>
    <scope>NUCLEOTIDE SEQUENCE [LARGE SCALE GENOMIC DNA]</scope>
    <source>
        <strain evidence="11">CBS 270.75 / DBVPG 7215 / KCTC 17166 / NRRL Y-17582</strain>
    </source>
</reference>
<dbReference type="FunCoup" id="G8JS78">
    <property type="interactions" value="153"/>
</dbReference>
<dbReference type="EMBL" id="CP002500">
    <property type="protein sequence ID" value="AET39600.1"/>
    <property type="molecule type" value="Genomic_DNA"/>
</dbReference>
<dbReference type="GO" id="GO:0005847">
    <property type="term" value="C:mRNA cleavage and polyadenylation specificity factor complex"/>
    <property type="evidence" value="ECO:0007669"/>
    <property type="project" value="EnsemblFungi"/>
</dbReference>
<dbReference type="GO" id="GO:0000209">
    <property type="term" value="P:protein polyubiquitination"/>
    <property type="evidence" value="ECO:0007669"/>
    <property type="project" value="EnsemblFungi"/>
</dbReference>
<dbReference type="AlphaFoldDB" id="G8JS78"/>
<organism evidence="10 11">
    <name type="scientific">Eremothecium cymbalariae (strain CBS 270.75 / DBVPG 7215 / KCTC 17166 / NRRL Y-17582)</name>
    <name type="common">Yeast</name>
    <dbReference type="NCBI Taxonomy" id="931890"/>
    <lineage>
        <taxon>Eukaryota</taxon>
        <taxon>Fungi</taxon>
        <taxon>Dikarya</taxon>
        <taxon>Ascomycota</taxon>
        <taxon>Saccharomycotina</taxon>
        <taxon>Saccharomycetes</taxon>
        <taxon>Saccharomycetales</taxon>
        <taxon>Saccharomycetaceae</taxon>
        <taxon>Eremothecium</taxon>
    </lineage>
</organism>
<dbReference type="InterPro" id="IPR025829">
    <property type="entry name" value="Zn_knuckle_CX2CX3GHX4C"/>
</dbReference>
<dbReference type="GO" id="GO:0036002">
    <property type="term" value="F:pre-mRNA binding"/>
    <property type="evidence" value="ECO:0007669"/>
    <property type="project" value="EnsemblFungi"/>
</dbReference>